<evidence type="ECO:0000313" key="1">
    <source>
        <dbReference type="EMBL" id="SVA29643.1"/>
    </source>
</evidence>
<dbReference type="EMBL" id="UINC01006790">
    <property type="protein sequence ID" value="SVA29643.1"/>
    <property type="molecule type" value="Genomic_DNA"/>
</dbReference>
<name>A0A381US23_9ZZZZ</name>
<accession>A0A381US23</accession>
<gene>
    <name evidence="1" type="ORF">METZ01_LOCUS82497</name>
</gene>
<dbReference type="AlphaFoldDB" id="A0A381US23"/>
<sequence>MNLVLNNSQMMTSKAAILAQVAYKISEFNLGKIAQTHWILNMNQPINTSRKVHFQRKLNQH</sequence>
<organism evidence="1">
    <name type="scientific">marine metagenome</name>
    <dbReference type="NCBI Taxonomy" id="408172"/>
    <lineage>
        <taxon>unclassified sequences</taxon>
        <taxon>metagenomes</taxon>
        <taxon>ecological metagenomes</taxon>
    </lineage>
</organism>
<proteinExistence type="predicted"/>
<protein>
    <submittedName>
        <fullName evidence="1">Uncharacterized protein</fullName>
    </submittedName>
</protein>
<reference evidence="1" key="1">
    <citation type="submission" date="2018-05" db="EMBL/GenBank/DDBJ databases">
        <authorList>
            <person name="Lanie J.A."/>
            <person name="Ng W.-L."/>
            <person name="Kazmierczak K.M."/>
            <person name="Andrzejewski T.M."/>
            <person name="Davidsen T.M."/>
            <person name="Wayne K.J."/>
            <person name="Tettelin H."/>
            <person name="Glass J.I."/>
            <person name="Rusch D."/>
            <person name="Podicherti R."/>
            <person name="Tsui H.-C.T."/>
            <person name="Winkler M.E."/>
        </authorList>
    </citation>
    <scope>NUCLEOTIDE SEQUENCE</scope>
</reference>